<organism evidence="1">
    <name type="scientific">Anguilla anguilla</name>
    <name type="common">European freshwater eel</name>
    <name type="synonym">Muraena anguilla</name>
    <dbReference type="NCBI Taxonomy" id="7936"/>
    <lineage>
        <taxon>Eukaryota</taxon>
        <taxon>Metazoa</taxon>
        <taxon>Chordata</taxon>
        <taxon>Craniata</taxon>
        <taxon>Vertebrata</taxon>
        <taxon>Euteleostomi</taxon>
        <taxon>Actinopterygii</taxon>
        <taxon>Neopterygii</taxon>
        <taxon>Teleostei</taxon>
        <taxon>Anguilliformes</taxon>
        <taxon>Anguillidae</taxon>
        <taxon>Anguilla</taxon>
    </lineage>
</organism>
<protein>
    <submittedName>
        <fullName evidence="1">Uncharacterized protein</fullName>
    </submittedName>
</protein>
<dbReference type="AlphaFoldDB" id="A0A0E9S2R9"/>
<dbReference type="EMBL" id="GBXM01073075">
    <property type="protein sequence ID" value="JAH35502.1"/>
    <property type="molecule type" value="Transcribed_RNA"/>
</dbReference>
<reference evidence="1" key="2">
    <citation type="journal article" date="2015" name="Fish Shellfish Immunol.">
        <title>Early steps in the European eel (Anguilla anguilla)-Vibrio vulnificus interaction in the gills: Role of the RtxA13 toxin.</title>
        <authorList>
            <person name="Callol A."/>
            <person name="Pajuelo D."/>
            <person name="Ebbesson L."/>
            <person name="Teles M."/>
            <person name="MacKenzie S."/>
            <person name="Amaro C."/>
        </authorList>
    </citation>
    <scope>NUCLEOTIDE SEQUENCE</scope>
</reference>
<evidence type="ECO:0000313" key="1">
    <source>
        <dbReference type="EMBL" id="JAH35502.1"/>
    </source>
</evidence>
<name>A0A0E9S2R9_ANGAN</name>
<reference evidence="1" key="1">
    <citation type="submission" date="2014-11" db="EMBL/GenBank/DDBJ databases">
        <authorList>
            <person name="Amaro Gonzalez C."/>
        </authorList>
    </citation>
    <scope>NUCLEOTIDE SEQUENCE</scope>
</reference>
<accession>A0A0E9S2R9</accession>
<proteinExistence type="predicted"/>
<sequence>MPLETGSERPFGECGVRGAPFSRGQIPKNHFLVFKHSRGKFSAGPIPSMRTPYRTTCQNHVVTGNKGNKKELGLCEGL</sequence>